<name>A0A4T3F423_9SPHN</name>
<dbReference type="GO" id="GO:0015937">
    <property type="term" value="P:coenzyme A biosynthetic process"/>
    <property type="evidence" value="ECO:0007669"/>
    <property type="project" value="UniProtKB-UniRule"/>
</dbReference>
<keyword evidence="3" id="KW-0288">FMN</keyword>
<feature type="binding site" evidence="3">
    <location>
        <position position="492"/>
    </location>
    <ligand>
        <name>CTP</name>
        <dbReference type="ChEBI" id="CHEBI:37563"/>
    </ligand>
</feature>
<comment type="catalytic activity">
    <reaction evidence="3">
        <text>N-[(R)-4-phosphopantothenoyl]-L-cysteine + H(+) = (R)-4'-phosphopantetheine + CO2</text>
        <dbReference type="Rhea" id="RHEA:16793"/>
        <dbReference type="ChEBI" id="CHEBI:15378"/>
        <dbReference type="ChEBI" id="CHEBI:16526"/>
        <dbReference type="ChEBI" id="CHEBI:59458"/>
        <dbReference type="ChEBI" id="CHEBI:61723"/>
        <dbReference type="EC" id="4.1.1.36"/>
    </reaction>
</comment>
<feature type="region of interest" description="Phosphopantothenoylcysteine decarboxylase" evidence="3">
    <location>
        <begin position="1"/>
        <end position="344"/>
    </location>
</feature>
<feature type="region of interest" description="Disordered" evidence="4">
    <location>
        <begin position="243"/>
        <end position="287"/>
    </location>
</feature>
<comment type="catalytic activity">
    <reaction evidence="3">
        <text>(R)-4'-phosphopantothenate + L-cysteine + CTP = N-[(R)-4-phosphopantothenoyl]-L-cysteine + CMP + diphosphate + H(+)</text>
        <dbReference type="Rhea" id="RHEA:19397"/>
        <dbReference type="ChEBI" id="CHEBI:10986"/>
        <dbReference type="ChEBI" id="CHEBI:15378"/>
        <dbReference type="ChEBI" id="CHEBI:33019"/>
        <dbReference type="ChEBI" id="CHEBI:35235"/>
        <dbReference type="ChEBI" id="CHEBI:37563"/>
        <dbReference type="ChEBI" id="CHEBI:59458"/>
        <dbReference type="ChEBI" id="CHEBI:60377"/>
        <dbReference type="EC" id="6.3.2.5"/>
    </reaction>
</comment>
<dbReference type="SUPFAM" id="SSF52507">
    <property type="entry name" value="Homo-oligomeric flavin-containing Cys decarboxylases, HFCD"/>
    <property type="match status" value="1"/>
</dbReference>
<feature type="compositionally biased region" description="Low complexity" evidence="4">
    <location>
        <begin position="268"/>
        <end position="279"/>
    </location>
</feature>
<evidence type="ECO:0000313" key="7">
    <source>
        <dbReference type="EMBL" id="TIX51054.1"/>
    </source>
</evidence>
<keyword evidence="3" id="KW-0479">Metal-binding</keyword>
<keyword evidence="1 3" id="KW-0210">Decarboxylase</keyword>
<proteinExistence type="inferred from homology"/>
<sequence length="554" mass="59395">MAEPRVLLIVGGGIAAYKSCELVRLIRKGGAEVTCVLTDGGQQFVTPMALAALSGNQVHTSLWDLKNEAEIGHIQLSREADLVIVCPATADLMAKMAAGIADDLATTLILATDKPVLCVPAMNVRMWEHEATQRNITFLADAGVRVMLPDEGEMACGEFGPGRLPEPAAVWLEICDLLDLEPGEEYDYVLEYFRRIAEMEEDDDDVGIVDPLPNRGEDGEAIGGDAGDLGQIIQRSYIHGEHEDEELEEAADGEGADLPEPDDTDPDAVVAKKGKASAAPPTDREAINHTVNKRQAAPQPFEGEEAAAPTQPLEPAMAKMVAEPLEGGPVFDDDPKKRPLYGKHLLITAGPTHEPIDPVRYLANRSSGRQGFAIAAAAAAAGAKVTLVAGPVNLATPAGVDRVDVESAEAMSAAVKDALPADCAVMVAAVSDWRPRDYHEEKIKKRGNAPPALMLTENPDILAMVSASSKRPDLLIGFAAETENVVENARKKRKSKGVDWIVANDVSGDVMGGTDNKVHIVRERKVENWEEMSKMDVAWKLIQAIADQLEKVNG</sequence>
<comment type="caution">
    <text evidence="7">The sequence shown here is derived from an EMBL/GenBank/DDBJ whole genome shotgun (WGS) entry which is preliminary data.</text>
</comment>
<dbReference type="GO" id="GO:0071513">
    <property type="term" value="C:phosphopantothenoylcysteine decarboxylase complex"/>
    <property type="evidence" value="ECO:0007669"/>
    <property type="project" value="TreeGrafter"/>
</dbReference>
<feature type="active site" description="Proton donor" evidence="3">
    <location>
        <position position="156"/>
    </location>
</feature>
<feature type="binding site" evidence="3">
    <location>
        <position position="442"/>
    </location>
    <ligand>
        <name>CTP</name>
        <dbReference type="ChEBI" id="CHEBI:37563"/>
    </ligand>
</feature>
<feature type="domain" description="Flavoprotein" evidence="5">
    <location>
        <begin position="5"/>
        <end position="177"/>
    </location>
</feature>
<evidence type="ECO:0000259" key="6">
    <source>
        <dbReference type="Pfam" id="PF04127"/>
    </source>
</evidence>
<feature type="binding site" evidence="3">
    <location>
        <position position="432"/>
    </location>
    <ligand>
        <name>CTP</name>
        <dbReference type="ChEBI" id="CHEBI:37563"/>
    </ligand>
</feature>
<evidence type="ECO:0000259" key="5">
    <source>
        <dbReference type="Pfam" id="PF02441"/>
    </source>
</evidence>
<feature type="region of interest" description="Phosphopantothenate--cysteine ligase" evidence="3">
    <location>
        <begin position="345"/>
        <end position="554"/>
    </location>
</feature>
<keyword evidence="3" id="KW-0511">Multifunctional enzyme</keyword>
<comment type="pathway">
    <text evidence="3">Cofactor biosynthesis; coenzyme A biosynthesis; CoA from (R)-pantothenate: step 2/5.</text>
</comment>
<dbReference type="PANTHER" id="PTHR14359:SF6">
    <property type="entry name" value="PHOSPHOPANTOTHENOYLCYSTEINE DECARBOXYLASE"/>
    <property type="match status" value="1"/>
</dbReference>
<comment type="function">
    <text evidence="3">Catalyzes two sequential steps in the biosynthesis of coenzyme A. In the first step cysteine is conjugated to 4'-phosphopantothenate to form 4-phosphopantothenoylcysteine. In the second step the latter compound is decarboxylated to form 4'-phosphopantotheine.</text>
</comment>
<evidence type="ECO:0000256" key="1">
    <source>
        <dbReference type="ARBA" id="ARBA00022793"/>
    </source>
</evidence>
<dbReference type="GO" id="GO:0010181">
    <property type="term" value="F:FMN binding"/>
    <property type="evidence" value="ECO:0007669"/>
    <property type="project" value="UniProtKB-UniRule"/>
</dbReference>
<comment type="similarity">
    <text evidence="3">In the C-terminal section; belongs to the PPC synthetase family.</text>
</comment>
<dbReference type="InterPro" id="IPR007085">
    <property type="entry name" value="DNA/pantothenate-metab_flavo_C"/>
</dbReference>
<feature type="binding site" evidence="3">
    <location>
        <begin position="459"/>
        <end position="462"/>
    </location>
    <ligand>
        <name>CTP</name>
        <dbReference type="ChEBI" id="CHEBI:37563"/>
    </ligand>
</feature>
<comment type="similarity">
    <text evidence="3">In the N-terminal section; belongs to the HFCD (homo-oligomeric flavin containing Cys decarboxylase) superfamily.</text>
</comment>
<feature type="domain" description="DNA/pantothenate metabolism flavoprotein C-terminal" evidence="6">
    <location>
        <begin position="341"/>
        <end position="547"/>
    </location>
</feature>
<reference evidence="7 8" key="1">
    <citation type="submission" date="2019-04" db="EMBL/GenBank/DDBJ databases">
        <title>Altererythrobacter aquimixticola sp. nov., isolated from sediment of junction between the ocean and a freshwater spring.</title>
        <authorList>
            <person name="Yoon J.-H."/>
        </authorList>
    </citation>
    <scope>NUCLEOTIDE SEQUENCE [LARGE SCALE GENOMIC DNA]</scope>
    <source>
        <strain evidence="7 8">SSKS-13</strain>
    </source>
</reference>
<dbReference type="EC" id="6.3.2.5" evidence="3"/>
<dbReference type="GO" id="GO:0004633">
    <property type="term" value="F:phosphopantothenoylcysteine decarboxylase activity"/>
    <property type="evidence" value="ECO:0007669"/>
    <property type="project" value="UniProtKB-UniRule"/>
</dbReference>
<dbReference type="Pfam" id="PF02441">
    <property type="entry name" value="Flavoprotein"/>
    <property type="match status" value="1"/>
</dbReference>
<dbReference type="AlphaFoldDB" id="A0A4T3F423"/>
<feature type="binding site" evidence="3">
    <location>
        <position position="478"/>
    </location>
    <ligand>
        <name>CTP</name>
        <dbReference type="ChEBI" id="CHEBI:37563"/>
    </ligand>
</feature>
<gene>
    <name evidence="3" type="primary">coaBC</name>
    <name evidence="7" type="ORF">E5222_00780</name>
</gene>
<comment type="cofactor">
    <cofactor evidence="3">
        <name>Mg(2+)</name>
        <dbReference type="ChEBI" id="CHEBI:18420"/>
    </cofactor>
</comment>
<dbReference type="SUPFAM" id="SSF102645">
    <property type="entry name" value="CoaB-like"/>
    <property type="match status" value="1"/>
</dbReference>
<dbReference type="UniPathway" id="UPA00241">
    <property type="reaction ID" value="UER00353"/>
</dbReference>
<evidence type="ECO:0000256" key="2">
    <source>
        <dbReference type="ARBA" id="ARBA00023239"/>
    </source>
</evidence>
<evidence type="ECO:0000256" key="3">
    <source>
        <dbReference type="HAMAP-Rule" id="MF_02225"/>
    </source>
</evidence>
<comment type="cofactor">
    <cofactor evidence="3">
        <name>FMN</name>
        <dbReference type="ChEBI" id="CHEBI:58210"/>
    </cofactor>
    <text evidence="3">Binds 1 FMN per subunit.</text>
</comment>
<organism evidence="7 8">
    <name type="scientific">Alteraurantiacibacter aquimixticola</name>
    <dbReference type="NCBI Taxonomy" id="2489173"/>
    <lineage>
        <taxon>Bacteria</taxon>
        <taxon>Pseudomonadati</taxon>
        <taxon>Pseudomonadota</taxon>
        <taxon>Alphaproteobacteria</taxon>
        <taxon>Sphingomonadales</taxon>
        <taxon>Erythrobacteraceae</taxon>
        <taxon>Alteraurantiacibacter</taxon>
    </lineage>
</organism>
<dbReference type="Pfam" id="PF04127">
    <property type="entry name" value="DFP"/>
    <property type="match status" value="1"/>
</dbReference>
<dbReference type="InterPro" id="IPR005252">
    <property type="entry name" value="CoaBC"/>
</dbReference>
<dbReference type="InterPro" id="IPR035929">
    <property type="entry name" value="CoaB-like_sf"/>
</dbReference>
<keyword evidence="3" id="KW-0460">Magnesium</keyword>
<protein>
    <recommendedName>
        <fullName evidence="3">Coenzyme A biosynthesis bifunctional protein CoaBC</fullName>
    </recommendedName>
    <alternativeName>
        <fullName evidence="3">DNA/pantothenate metabolism flavoprotein</fullName>
    </alternativeName>
    <alternativeName>
        <fullName evidence="3">Phosphopantothenoylcysteine synthetase/decarboxylase</fullName>
        <shortName evidence="3">PPCS-PPCDC</shortName>
    </alternativeName>
    <domain>
        <recommendedName>
            <fullName evidence="3">Phosphopantothenoylcysteine decarboxylase</fullName>
            <shortName evidence="3">PPC decarboxylase</shortName>
            <shortName evidence="3">PPC-DC</shortName>
            <ecNumber evidence="3">4.1.1.36</ecNumber>
        </recommendedName>
        <alternativeName>
            <fullName evidence="3">CoaC</fullName>
        </alternativeName>
    </domain>
    <domain>
        <recommendedName>
            <fullName evidence="3">Phosphopantothenate--cysteine ligase</fullName>
            <ecNumber evidence="3">6.3.2.5</ecNumber>
        </recommendedName>
        <alternativeName>
            <fullName evidence="3">CoaB</fullName>
        </alternativeName>
        <alternativeName>
            <fullName evidence="3">Phosphopantothenoylcysteine synthetase</fullName>
            <shortName evidence="3">PPC synthetase</shortName>
            <shortName evidence="3">PPC-S</shortName>
        </alternativeName>
    </domain>
</protein>
<feature type="binding site" evidence="3">
    <location>
        <position position="496"/>
    </location>
    <ligand>
        <name>CTP</name>
        <dbReference type="ChEBI" id="CHEBI:37563"/>
    </ligand>
</feature>
<keyword evidence="2 3" id="KW-0456">Lyase</keyword>
<dbReference type="PANTHER" id="PTHR14359">
    <property type="entry name" value="HOMO-OLIGOMERIC FLAVIN CONTAINING CYS DECARBOXYLASE FAMILY"/>
    <property type="match status" value="1"/>
</dbReference>
<dbReference type="Gene3D" id="3.40.50.10300">
    <property type="entry name" value="CoaB-like"/>
    <property type="match status" value="1"/>
</dbReference>
<comment type="caution">
    <text evidence="3">Lacks conserved residue(s) required for the propagation of feature annotation.</text>
</comment>
<evidence type="ECO:0000313" key="8">
    <source>
        <dbReference type="Proteomes" id="UP000309389"/>
    </source>
</evidence>
<keyword evidence="3" id="KW-0285">Flavoprotein</keyword>
<dbReference type="Proteomes" id="UP000309389">
    <property type="component" value="Unassembled WGS sequence"/>
</dbReference>
<dbReference type="GO" id="GO:0015941">
    <property type="term" value="P:pantothenate catabolic process"/>
    <property type="evidence" value="ECO:0007669"/>
    <property type="project" value="InterPro"/>
</dbReference>
<dbReference type="GO" id="GO:0004632">
    <property type="term" value="F:phosphopantothenate--cysteine ligase activity"/>
    <property type="evidence" value="ECO:0007669"/>
    <property type="project" value="UniProtKB-UniRule"/>
</dbReference>
<comment type="pathway">
    <text evidence="3">Cofactor biosynthesis; coenzyme A biosynthesis; CoA from (R)-pantothenate: step 3/5.</text>
</comment>
<dbReference type="EC" id="4.1.1.36" evidence="3"/>
<keyword evidence="8" id="KW-1185">Reference proteome</keyword>
<dbReference type="InterPro" id="IPR036551">
    <property type="entry name" value="Flavin_trans-like"/>
</dbReference>
<keyword evidence="3" id="KW-0436">Ligase</keyword>
<dbReference type="OrthoDB" id="9802554at2"/>
<dbReference type="GO" id="GO:0046872">
    <property type="term" value="F:metal ion binding"/>
    <property type="evidence" value="ECO:0007669"/>
    <property type="project" value="UniProtKB-KW"/>
</dbReference>
<feature type="compositionally biased region" description="Acidic residues" evidence="4">
    <location>
        <begin position="243"/>
        <end position="266"/>
    </location>
</feature>
<dbReference type="EMBL" id="SSHH01000001">
    <property type="protein sequence ID" value="TIX51054.1"/>
    <property type="molecule type" value="Genomic_DNA"/>
</dbReference>
<dbReference type="Gene3D" id="3.40.50.1950">
    <property type="entry name" value="Flavin prenyltransferase-like"/>
    <property type="match status" value="1"/>
</dbReference>
<dbReference type="HAMAP" id="MF_02225">
    <property type="entry name" value="CoaBC"/>
    <property type="match status" value="1"/>
</dbReference>
<dbReference type="InterPro" id="IPR003382">
    <property type="entry name" value="Flavoprotein"/>
</dbReference>
<accession>A0A4T3F423</accession>
<dbReference type="RefSeq" id="WP_136691605.1">
    <property type="nucleotide sequence ID" value="NZ_SSHH01000001.1"/>
</dbReference>
<evidence type="ECO:0000256" key="4">
    <source>
        <dbReference type="SAM" id="MobiDB-lite"/>
    </source>
</evidence>